<dbReference type="InterPro" id="IPR012337">
    <property type="entry name" value="RNaseH-like_sf"/>
</dbReference>
<evidence type="ECO:0000259" key="2">
    <source>
        <dbReference type="PROSITE" id="PS50994"/>
    </source>
</evidence>
<dbReference type="InterPro" id="IPR041588">
    <property type="entry name" value="Integrase_H2C2"/>
</dbReference>
<reference evidence="3 4" key="1">
    <citation type="submission" date="2019-08" db="EMBL/GenBank/DDBJ databases">
        <title>Whole genome of Aphis craccivora.</title>
        <authorList>
            <person name="Voronova N.V."/>
            <person name="Shulinski R.S."/>
            <person name="Bandarenka Y.V."/>
            <person name="Zhorov D.G."/>
            <person name="Warner D."/>
        </authorList>
    </citation>
    <scope>NUCLEOTIDE SEQUENCE [LARGE SCALE GENOMIC DNA]</scope>
    <source>
        <strain evidence="3">180601</strain>
        <tissue evidence="3">Whole Body</tissue>
    </source>
</reference>
<dbReference type="PANTHER" id="PTHR37984:SF5">
    <property type="entry name" value="PROTEIN NYNRIN-LIKE"/>
    <property type="match status" value="1"/>
</dbReference>
<dbReference type="PANTHER" id="PTHR37984">
    <property type="entry name" value="PROTEIN CBG26694"/>
    <property type="match status" value="1"/>
</dbReference>
<dbReference type="Gene3D" id="1.10.340.70">
    <property type="match status" value="1"/>
</dbReference>
<dbReference type="EMBL" id="VUJU01001010">
    <property type="protein sequence ID" value="KAF0767263.1"/>
    <property type="molecule type" value="Genomic_DNA"/>
</dbReference>
<dbReference type="GO" id="GO:0015074">
    <property type="term" value="P:DNA integration"/>
    <property type="evidence" value="ECO:0007669"/>
    <property type="project" value="InterPro"/>
</dbReference>
<organism evidence="3 4">
    <name type="scientific">Aphis craccivora</name>
    <name type="common">Cowpea aphid</name>
    <dbReference type="NCBI Taxonomy" id="307492"/>
    <lineage>
        <taxon>Eukaryota</taxon>
        <taxon>Metazoa</taxon>
        <taxon>Ecdysozoa</taxon>
        <taxon>Arthropoda</taxon>
        <taxon>Hexapoda</taxon>
        <taxon>Insecta</taxon>
        <taxon>Pterygota</taxon>
        <taxon>Neoptera</taxon>
        <taxon>Paraneoptera</taxon>
        <taxon>Hemiptera</taxon>
        <taxon>Sternorrhyncha</taxon>
        <taxon>Aphidomorpha</taxon>
        <taxon>Aphidoidea</taxon>
        <taxon>Aphididae</taxon>
        <taxon>Aphidini</taxon>
        <taxon>Aphis</taxon>
        <taxon>Aphis</taxon>
    </lineage>
</organism>
<keyword evidence="4" id="KW-1185">Reference proteome</keyword>
<proteinExistence type="predicted"/>
<dbReference type="GO" id="GO:0003964">
    <property type="term" value="F:RNA-directed DNA polymerase activity"/>
    <property type="evidence" value="ECO:0007669"/>
    <property type="project" value="UniProtKB-EC"/>
</dbReference>
<dbReference type="AlphaFoldDB" id="A0A6G0Z8W7"/>
<dbReference type="SUPFAM" id="SSF53098">
    <property type="entry name" value="Ribonuclease H-like"/>
    <property type="match status" value="1"/>
</dbReference>
<dbReference type="Pfam" id="PF17921">
    <property type="entry name" value="Integrase_H2C2"/>
    <property type="match status" value="1"/>
</dbReference>
<dbReference type="Gene3D" id="3.30.420.10">
    <property type="entry name" value="Ribonuclease H-like superfamily/Ribonuclease H"/>
    <property type="match status" value="1"/>
</dbReference>
<dbReference type="InterPro" id="IPR036397">
    <property type="entry name" value="RNaseH_sf"/>
</dbReference>
<dbReference type="PROSITE" id="PS50994">
    <property type="entry name" value="INTEGRASE"/>
    <property type="match status" value="1"/>
</dbReference>
<gene>
    <name evidence="3" type="ORF">FWK35_00020656</name>
</gene>
<dbReference type="OrthoDB" id="6627416at2759"/>
<dbReference type="InterPro" id="IPR050951">
    <property type="entry name" value="Retrovirus_Pol_polyprotein"/>
</dbReference>
<accession>A0A6G0Z8W7</accession>
<comment type="caution">
    <text evidence="3">The sequence shown here is derived from an EMBL/GenBank/DDBJ whole genome shotgun (WGS) entry which is preliminary data.</text>
</comment>
<dbReference type="EC" id="2.7.7.49" evidence="1"/>
<feature type="domain" description="Integrase catalytic" evidence="2">
    <location>
        <begin position="89"/>
        <end position="232"/>
    </location>
</feature>
<evidence type="ECO:0000256" key="1">
    <source>
        <dbReference type="ARBA" id="ARBA00012493"/>
    </source>
</evidence>
<protein>
    <recommendedName>
        <fullName evidence="1">RNA-directed DNA polymerase</fullName>
        <ecNumber evidence="1">2.7.7.49</ecNumber>
    </recommendedName>
</protein>
<dbReference type="InterPro" id="IPR001584">
    <property type="entry name" value="Integrase_cat-core"/>
</dbReference>
<evidence type="ECO:0000313" key="4">
    <source>
        <dbReference type="Proteomes" id="UP000478052"/>
    </source>
</evidence>
<name>A0A6G0Z8W7_APHCR</name>
<evidence type="ECO:0000313" key="3">
    <source>
        <dbReference type="EMBL" id="KAF0767263.1"/>
    </source>
</evidence>
<sequence>MFRLWKNVDVSNENNLDEKDKAPVRPSTYLVLNLSLVHQKVVTKSSVESISLTAHRGRDACISLIESRMFWPNIYSDVCNFIKECNICQKVNPAVLKAVPKLQPVSVSTAVMKQIGIDTATLSGSEIKAVQNKTAETVATFLFKIICRHSCMSIQINDQGREFVNQVLDRLHVFTGKKQRVTSAYHPQSNGFFEGQNRTIKNMILKTLYNENCVSRWPDIIDGVLFTSIYSD</sequence>
<dbReference type="GO" id="GO:0003676">
    <property type="term" value="F:nucleic acid binding"/>
    <property type="evidence" value="ECO:0007669"/>
    <property type="project" value="InterPro"/>
</dbReference>
<dbReference type="Proteomes" id="UP000478052">
    <property type="component" value="Unassembled WGS sequence"/>
</dbReference>